<gene>
    <name evidence="1" type="ORF">AC244_07770</name>
</gene>
<reference evidence="2" key="1">
    <citation type="submission" date="2015-07" db="EMBL/GenBank/DDBJ databases">
        <title>Whole genome sequence of an Ensifer adhaerens strain isolated from a cave pool in the Wind Cave National Park.</title>
        <authorList>
            <person name="Eng W.W.H."/>
            <person name="Gan H.M."/>
            <person name="Barton H.A."/>
            <person name="Savka M.A."/>
        </authorList>
    </citation>
    <scope>NUCLEOTIDE SEQUENCE [LARGE SCALE GENOMIC DNA]</scope>
    <source>
        <strain evidence="2">SD006</strain>
    </source>
</reference>
<name>A0A0L8C2X6_ENSAD</name>
<dbReference type="Pfam" id="PF09351">
    <property type="entry name" value="DUF1993"/>
    <property type="match status" value="1"/>
</dbReference>
<accession>A0A0L8C2X6</accession>
<dbReference type="RefSeq" id="WP_053248187.1">
    <property type="nucleotide sequence ID" value="NZ_LGAP01000002.1"/>
</dbReference>
<dbReference type="OrthoDB" id="338237at2"/>
<evidence type="ECO:0000313" key="2">
    <source>
        <dbReference type="Proteomes" id="UP000037425"/>
    </source>
</evidence>
<evidence type="ECO:0000313" key="1">
    <source>
        <dbReference type="EMBL" id="KOF21245.1"/>
    </source>
</evidence>
<dbReference type="PANTHER" id="PTHR36922">
    <property type="entry name" value="BLL2446 PROTEIN"/>
    <property type="match status" value="1"/>
</dbReference>
<dbReference type="SUPFAM" id="SSF109854">
    <property type="entry name" value="DinB/YfiT-like putative metalloenzymes"/>
    <property type="match status" value="1"/>
</dbReference>
<dbReference type="EMBL" id="LGAP01000002">
    <property type="protein sequence ID" value="KOF21245.1"/>
    <property type="molecule type" value="Genomic_DNA"/>
</dbReference>
<protein>
    <recommendedName>
        <fullName evidence="3">DUF1993 domain-containing protein</fullName>
    </recommendedName>
</protein>
<organism evidence="1 2">
    <name type="scientific">Ensifer adhaerens</name>
    <name type="common">Sinorhizobium morelense</name>
    <dbReference type="NCBI Taxonomy" id="106592"/>
    <lineage>
        <taxon>Bacteria</taxon>
        <taxon>Pseudomonadati</taxon>
        <taxon>Pseudomonadota</taxon>
        <taxon>Alphaproteobacteria</taxon>
        <taxon>Hyphomicrobiales</taxon>
        <taxon>Rhizobiaceae</taxon>
        <taxon>Sinorhizobium/Ensifer group</taxon>
        <taxon>Ensifer</taxon>
    </lineage>
</organism>
<comment type="caution">
    <text evidence="1">The sequence shown here is derived from an EMBL/GenBank/DDBJ whole genome shotgun (WGS) entry which is preliminary data.</text>
</comment>
<dbReference type="PATRIC" id="fig|106592.7.peg.3206"/>
<proteinExistence type="predicted"/>
<dbReference type="PANTHER" id="PTHR36922:SF1">
    <property type="entry name" value="DUF1993 DOMAIN-CONTAINING PROTEIN"/>
    <property type="match status" value="1"/>
</dbReference>
<dbReference type="InterPro" id="IPR034660">
    <property type="entry name" value="DinB/YfiT-like"/>
</dbReference>
<dbReference type="Gene3D" id="1.20.120.450">
    <property type="entry name" value="dinb family like domain"/>
    <property type="match status" value="1"/>
</dbReference>
<evidence type="ECO:0008006" key="3">
    <source>
        <dbReference type="Google" id="ProtNLM"/>
    </source>
</evidence>
<dbReference type="Proteomes" id="UP000037425">
    <property type="component" value="Unassembled WGS sequence"/>
</dbReference>
<dbReference type="AlphaFoldDB" id="A0A0L8C2X6"/>
<dbReference type="InterPro" id="IPR018531">
    <property type="entry name" value="DUF1993"/>
</dbReference>
<sequence length="168" mass="18621">MTLTMYRLSVPTFVHGFNVLGKLLDKAEAHAGETGLSLDELVNARLVADMLPLSGQVQRASDTSKGTIARLTALQVPSFPDEEKTFGELRERIGKTVAFLETVRPSDLEGSETREVTLNFTKLKMTLSGEDYLLKFVLPNFYFHLTTAYDILRHKGVPVGKADFISLS</sequence>